<accession>A0A0F9EA26</accession>
<reference evidence="1" key="1">
    <citation type="journal article" date="2015" name="Nature">
        <title>Complex archaea that bridge the gap between prokaryotes and eukaryotes.</title>
        <authorList>
            <person name="Spang A."/>
            <person name="Saw J.H."/>
            <person name="Jorgensen S.L."/>
            <person name="Zaremba-Niedzwiedzka K."/>
            <person name="Martijn J."/>
            <person name="Lind A.E."/>
            <person name="van Eijk R."/>
            <person name="Schleper C."/>
            <person name="Guy L."/>
            <person name="Ettema T.J."/>
        </authorList>
    </citation>
    <scope>NUCLEOTIDE SEQUENCE</scope>
</reference>
<gene>
    <name evidence="1" type="ORF">LCGC14_2178740</name>
</gene>
<comment type="caution">
    <text evidence="1">The sequence shown here is derived from an EMBL/GenBank/DDBJ whole genome shotgun (WGS) entry which is preliminary data.</text>
</comment>
<name>A0A0F9EA26_9ZZZZ</name>
<protein>
    <submittedName>
        <fullName evidence="1">Uncharacterized protein</fullName>
    </submittedName>
</protein>
<organism evidence="1">
    <name type="scientific">marine sediment metagenome</name>
    <dbReference type="NCBI Taxonomy" id="412755"/>
    <lineage>
        <taxon>unclassified sequences</taxon>
        <taxon>metagenomes</taxon>
        <taxon>ecological metagenomes</taxon>
    </lineage>
</organism>
<dbReference type="AlphaFoldDB" id="A0A0F9EA26"/>
<proteinExistence type="predicted"/>
<sequence length="73" mass="8817">MSLDPIFPTGNKEDYIDSIFYSMDDCQKDIAFNTWLRDRWKEYSEIVWRANELIKEGVCHLQWLKELGKRAMQ</sequence>
<dbReference type="EMBL" id="LAZR01028288">
    <property type="protein sequence ID" value="KKL63071.1"/>
    <property type="molecule type" value="Genomic_DNA"/>
</dbReference>
<evidence type="ECO:0000313" key="1">
    <source>
        <dbReference type="EMBL" id="KKL63071.1"/>
    </source>
</evidence>